<organism evidence="4 5">
    <name type="scientific">Pilimelia anulata</name>
    <dbReference type="NCBI Taxonomy" id="53371"/>
    <lineage>
        <taxon>Bacteria</taxon>
        <taxon>Bacillati</taxon>
        <taxon>Actinomycetota</taxon>
        <taxon>Actinomycetes</taxon>
        <taxon>Micromonosporales</taxon>
        <taxon>Micromonosporaceae</taxon>
        <taxon>Pilimelia</taxon>
    </lineage>
</organism>
<keyword evidence="2" id="KW-0812">Transmembrane</keyword>
<evidence type="ECO:0000313" key="5">
    <source>
        <dbReference type="Proteomes" id="UP000649739"/>
    </source>
</evidence>
<dbReference type="CDD" id="cd00161">
    <property type="entry name" value="beta-trefoil_Ricin-like"/>
    <property type="match status" value="1"/>
</dbReference>
<dbReference type="EMBL" id="BMQB01000003">
    <property type="protein sequence ID" value="GGJ87691.1"/>
    <property type="molecule type" value="Genomic_DNA"/>
</dbReference>
<accession>A0A8J3B213</accession>
<gene>
    <name evidence="4" type="ORF">GCM10010123_16590</name>
</gene>
<dbReference type="AlphaFoldDB" id="A0A8J3B213"/>
<evidence type="ECO:0000259" key="3">
    <source>
        <dbReference type="Pfam" id="PF00652"/>
    </source>
</evidence>
<dbReference type="RefSeq" id="WP_189169492.1">
    <property type="nucleotide sequence ID" value="NZ_BMQB01000003.1"/>
</dbReference>
<reference evidence="4" key="1">
    <citation type="journal article" date="2014" name="Int. J. Syst. Evol. Microbiol.">
        <title>Complete genome sequence of Corynebacterium casei LMG S-19264T (=DSM 44701T), isolated from a smear-ripened cheese.</title>
        <authorList>
            <consortium name="US DOE Joint Genome Institute (JGI-PGF)"/>
            <person name="Walter F."/>
            <person name="Albersmeier A."/>
            <person name="Kalinowski J."/>
            <person name="Ruckert C."/>
        </authorList>
    </citation>
    <scope>NUCLEOTIDE SEQUENCE</scope>
    <source>
        <strain evidence="4">JCM 3090</strain>
    </source>
</reference>
<name>A0A8J3B213_9ACTN</name>
<feature type="transmembrane region" description="Helical" evidence="2">
    <location>
        <begin position="29"/>
        <end position="49"/>
    </location>
</feature>
<dbReference type="Pfam" id="PF00652">
    <property type="entry name" value="Ricin_B_lectin"/>
    <property type="match status" value="1"/>
</dbReference>
<keyword evidence="2" id="KW-1133">Transmembrane helix</keyword>
<sequence length="591" mass="62206">MDRGAAMTDRAPGGAGPEPAGADRGSMPLAMLLALVAMALTAAALPAALTRAGHTRLTVDRGAALRSAQTGLEVALARVRSMTTYGELCGSSPSASPVTFAASTGANRYTVVAQFYATAGSRAPGTGDAATACAPGSTWMRLTATGTGTGGASRTLSGLYPLHAGGGEVAPYTPAEDVYAHPRLILAFNPVGAPPTDALCMEARGSVPPAGTPVTMQPCPMDFRERLGVGYEQFWYYRSDLTLATVGSLRTPNASGAMCLDAGADAPPAGTVPTMRPCVTPVPPRQKWYYNNFRNYELGTAANTLSGRCLNVADPGTPGSGLVIATGGNCRVRALNTRQHFAPFPYVGPGVAGMRTAACPERPAHPCELAQLRNAVAPGYCAAAIDDSNNIYVRQEVPDETFMFPSECFQNPSVADTDWSQLFRLPATPTGTGASEPGPIYTVKGTTRLCLEPNARRLVQPLRCDGSAEQQWVRYGDTGDYDTEYRITHPATGRCLTIPGTEEAQRDPSFHDFQAHWYSYTGPQKMGVLPCRTEDRPADDDESVALPSLVQLQKWNSPGMVVRGGEEGGGTPPAEPVPAGPLRDLLPDGPR</sequence>
<feature type="region of interest" description="Disordered" evidence="1">
    <location>
        <begin position="557"/>
        <end position="591"/>
    </location>
</feature>
<feature type="region of interest" description="Disordered" evidence="1">
    <location>
        <begin position="1"/>
        <end position="22"/>
    </location>
</feature>
<protein>
    <recommendedName>
        <fullName evidence="3">Ricin B lectin domain-containing protein</fullName>
    </recommendedName>
</protein>
<dbReference type="InterPro" id="IPR035992">
    <property type="entry name" value="Ricin_B-like_lectins"/>
</dbReference>
<reference evidence="4" key="2">
    <citation type="submission" date="2020-09" db="EMBL/GenBank/DDBJ databases">
        <authorList>
            <person name="Sun Q."/>
            <person name="Ohkuma M."/>
        </authorList>
    </citation>
    <scope>NUCLEOTIDE SEQUENCE</scope>
    <source>
        <strain evidence="4">JCM 3090</strain>
    </source>
</reference>
<feature type="domain" description="Ricin B lectin" evidence="3">
    <location>
        <begin position="197"/>
        <end position="322"/>
    </location>
</feature>
<evidence type="ECO:0000256" key="2">
    <source>
        <dbReference type="SAM" id="Phobius"/>
    </source>
</evidence>
<keyword evidence="5" id="KW-1185">Reference proteome</keyword>
<dbReference type="Gene3D" id="2.80.10.50">
    <property type="match status" value="2"/>
</dbReference>
<dbReference type="Proteomes" id="UP000649739">
    <property type="component" value="Unassembled WGS sequence"/>
</dbReference>
<dbReference type="SUPFAM" id="SSF50370">
    <property type="entry name" value="Ricin B-like lectins"/>
    <property type="match status" value="2"/>
</dbReference>
<keyword evidence="2" id="KW-0472">Membrane</keyword>
<dbReference type="PROSITE" id="PS50231">
    <property type="entry name" value="RICIN_B_LECTIN"/>
    <property type="match status" value="2"/>
</dbReference>
<evidence type="ECO:0000256" key="1">
    <source>
        <dbReference type="SAM" id="MobiDB-lite"/>
    </source>
</evidence>
<evidence type="ECO:0000313" key="4">
    <source>
        <dbReference type="EMBL" id="GGJ87691.1"/>
    </source>
</evidence>
<proteinExistence type="predicted"/>
<comment type="caution">
    <text evidence="4">The sequence shown here is derived from an EMBL/GenBank/DDBJ whole genome shotgun (WGS) entry which is preliminary data.</text>
</comment>
<dbReference type="InterPro" id="IPR000772">
    <property type="entry name" value="Ricin_B_lectin"/>
</dbReference>